<dbReference type="AlphaFoldDB" id="A0ABD3NA51"/>
<keyword evidence="2" id="KW-1185">Reference proteome</keyword>
<proteinExistence type="predicted"/>
<organism evidence="1 2">
    <name type="scientific">Cyclotella atomus</name>
    <dbReference type="NCBI Taxonomy" id="382360"/>
    <lineage>
        <taxon>Eukaryota</taxon>
        <taxon>Sar</taxon>
        <taxon>Stramenopiles</taxon>
        <taxon>Ochrophyta</taxon>
        <taxon>Bacillariophyta</taxon>
        <taxon>Coscinodiscophyceae</taxon>
        <taxon>Thalassiosirophycidae</taxon>
        <taxon>Stephanodiscales</taxon>
        <taxon>Stephanodiscaceae</taxon>
        <taxon>Cyclotella</taxon>
    </lineage>
</organism>
<gene>
    <name evidence="1" type="ORF">ACHAWO_009105</name>
</gene>
<evidence type="ECO:0000313" key="1">
    <source>
        <dbReference type="EMBL" id="KAL3771442.1"/>
    </source>
</evidence>
<name>A0ABD3NA51_9STRA</name>
<dbReference type="EMBL" id="JALLPJ020001287">
    <property type="protein sequence ID" value="KAL3771442.1"/>
    <property type="molecule type" value="Genomic_DNA"/>
</dbReference>
<sequence>MQIINVTLLPACPSPPRMPRRDRPYSLQSDVDTTLCVPTFNCNSQSSDSSRIFLKPRPAFGKTFAALSFAQLRQEECSGENGSIDGAIIESYTPLK</sequence>
<reference evidence="1 2" key="1">
    <citation type="submission" date="2024-10" db="EMBL/GenBank/DDBJ databases">
        <title>Updated reference genomes for cyclostephanoid diatoms.</title>
        <authorList>
            <person name="Roberts W.R."/>
            <person name="Alverson A.J."/>
        </authorList>
    </citation>
    <scope>NUCLEOTIDE SEQUENCE [LARGE SCALE GENOMIC DNA]</scope>
    <source>
        <strain evidence="1 2">AJA010-31</strain>
    </source>
</reference>
<comment type="caution">
    <text evidence="1">The sequence shown here is derived from an EMBL/GenBank/DDBJ whole genome shotgun (WGS) entry which is preliminary data.</text>
</comment>
<dbReference type="Proteomes" id="UP001530400">
    <property type="component" value="Unassembled WGS sequence"/>
</dbReference>
<protein>
    <submittedName>
        <fullName evidence="1">Uncharacterized protein</fullName>
    </submittedName>
</protein>
<accession>A0ABD3NA51</accession>
<evidence type="ECO:0000313" key="2">
    <source>
        <dbReference type="Proteomes" id="UP001530400"/>
    </source>
</evidence>